<dbReference type="Proteomes" id="UP000463983">
    <property type="component" value="Chromosome"/>
</dbReference>
<dbReference type="AlphaFoldDB" id="A0A857N4X8"/>
<dbReference type="Pfam" id="PF00252">
    <property type="entry name" value="Ribosomal_L16"/>
    <property type="match status" value="1"/>
</dbReference>
<dbReference type="GO" id="GO:0000049">
    <property type="term" value="F:tRNA binding"/>
    <property type="evidence" value="ECO:0007669"/>
    <property type="project" value="UniProtKB-KW"/>
</dbReference>
<sequence length="134" mass="14983">MLQPRKRKYRKEFRGTMKGFSQRGNYVAYGEFGLKALDRAWITARQIEAARRAISHHTKRAGKTFIRIFPHKPITDRPAGSRMGSGKGDISQYVAVITPGRVLFELAGVDEATANKALKSAANKLPIKTKIIAR</sequence>
<keyword evidence="10" id="KW-1185">Reference proteome</keyword>
<dbReference type="KEGG" id="caqa:MICH65_0314"/>
<gene>
    <name evidence="6" type="primary">rplP</name>
    <name evidence="9" type="ORF">MICH65_0314</name>
</gene>
<protein>
    <recommendedName>
        <fullName evidence="5 6">Large ribosomal subunit protein uL16</fullName>
    </recommendedName>
</protein>
<evidence type="ECO:0000313" key="10">
    <source>
        <dbReference type="Proteomes" id="UP000463983"/>
    </source>
</evidence>
<accession>A0A857N4X8</accession>
<dbReference type="InterPro" id="IPR036920">
    <property type="entry name" value="Ribosomal_uL16_sf"/>
</dbReference>
<dbReference type="PANTHER" id="PTHR12220:SF13">
    <property type="entry name" value="LARGE RIBOSOMAL SUBUNIT PROTEIN UL16M"/>
    <property type="match status" value="1"/>
</dbReference>
<evidence type="ECO:0000256" key="3">
    <source>
        <dbReference type="ARBA" id="ARBA00022980"/>
    </source>
</evidence>
<dbReference type="EMBL" id="CP047901">
    <property type="protein sequence ID" value="QHO63295.1"/>
    <property type="molecule type" value="Genomic_DNA"/>
</dbReference>
<keyword evidence="4 6" id="KW-0687">Ribonucleoprotein</keyword>
<dbReference type="InterPro" id="IPR000114">
    <property type="entry name" value="Ribosomal_uL16_bact-type"/>
</dbReference>
<comment type="similarity">
    <text evidence="1 6 7">Belongs to the universal ribosomal protein uL16 family.</text>
</comment>
<name>A0A857N4X8_9BACT</name>
<keyword evidence="3 6" id="KW-0689">Ribosomal protein</keyword>
<evidence type="ECO:0000256" key="7">
    <source>
        <dbReference type="RuleBase" id="RU004413"/>
    </source>
</evidence>
<keyword evidence="2 6" id="KW-0820">tRNA-binding</keyword>
<comment type="function">
    <text evidence="6 8">Binds 23S rRNA and is also seen to make contacts with the A and possibly P site tRNAs.</text>
</comment>
<dbReference type="GO" id="GO:0003735">
    <property type="term" value="F:structural constituent of ribosome"/>
    <property type="evidence" value="ECO:0007669"/>
    <property type="project" value="InterPro"/>
</dbReference>
<evidence type="ECO:0000256" key="4">
    <source>
        <dbReference type="ARBA" id="ARBA00023274"/>
    </source>
</evidence>
<evidence type="ECO:0000256" key="5">
    <source>
        <dbReference type="ARBA" id="ARBA00035198"/>
    </source>
</evidence>
<dbReference type="InterPro" id="IPR047873">
    <property type="entry name" value="Ribosomal_uL16"/>
</dbReference>
<evidence type="ECO:0000256" key="6">
    <source>
        <dbReference type="HAMAP-Rule" id="MF_01342"/>
    </source>
</evidence>
<dbReference type="NCBIfam" id="TIGR01164">
    <property type="entry name" value="rplP_bact"/>
    <property type="match status" value="1"/>
</dbReference>
<keyword evidence="6 8" id="KW-0699">rRNA-binding</keyword>
<organism evidence="9 10">
    <name type="scientific">Candidatus Chazhemtobacterium aquaticus</name>
    <dbReference type="NCBI Taxonomy" id="2715735"/>
    <lineage>
        <taxon>Bacteria</taxon>
        <taxon>Candidatus Chazhemtobacteraceae</taxon>
        <taxon>Candidatus Chazhemtobacterium</taxon>
    </lineage>
</organism>
<dbReference type="GO" id="GO:0022625">
    <property type="term" value="C:cytosolic large ribosomal subunit"/>
    <property type="evidence" value="ECO:0007669"/>
    <property type="project" value="TreeGrafter"/>
</dbReference>
<evidence type="ECO:0000256" key="8">
    <source>
        <dbReference type="RuleBase" id="RU004414"/>
    </source>
</evidence>
<keyword evidence="6 8" id="KW-0694">RNA-binding</keyword>
<dbReference type="PANTHER" id="PTHR12220">
    <property type="entry name" value="50S/60S RIBOSOMAL PROTEIN L16"/>
    <property type="match status" value="1"/>
</dbReference>
<evidence type="ECO:0000313" key="9">
    <source>
        <dbReference type="EMBL" id="QHO63295.1"/>
    </source>
</evidence>
<proteinExistence type="inferred from homology"/>
<dbReference type="Gene3D" id="3.90.1170.10">
    <property type="entry name" value="Ribosomal protein L10e/L16"/>
    <property type="match status" value="1"/>
</dbReference>
<evidence type="ECO:0000256" key="1">
    <source>
        <dbReference type="ARBA" id="ARBA00008931"/>
    </source>
</evidence>
<dbReference type="CDD" id="cd01433">
    <property type="entry name" value="Ribosomal_L16_L10e"/>
    <property type="match status" value="1"/>
</dbReference>
<dbReference type="SUPFAM" id="SSF54686">
    <property type="entry name" value="Ribosomal protein L16p/L10e"/>
    <property type="match status" value="1"/>
</dbReference>
<dbReference type="GO" id="GO:0006412">
    <property type="term" value="P:translation"/>
    <property type="evidence" value="ECO:0007669"/>
    <property type="project" value="UniProtKB-UniRule"/>
</dbReference>
<dbReference type="InterPro" id="IPR016180">
    <property type="entry name" value="Ribosomal_uL16_dom"/>
</dbReference>
<dbReference type="GO" id="GO:0019843">
    <property type="term" value="F:rRNA binding"/>
    <property type="evidence" value="ECO:0007669"/>
    <property type="project" value="UniProtKB-UniRule"/>
</dbReference>
<reference evidence="10" key="1">
    <citation type="journal article" date="2020" name="Microorganisms">
        <title>Complete Genome of a Member of a New Bacterial Lineage in the Microgenomates Group Reveals an Unusual Nucleotide Composition Disparity Between Two Strands of DNA and Limited Metabolic Potential.</title>
        <authorList>
            <person name="Kadnikov V.V."/>
            <person name="Mardanov A.V."/>
            <person name="Beletsky A.V."/>
            <person name="Karnachuk O.V."/>
            <person name="Ravin N.V."/>
        </authorList>
    </citation>
    <scope>NUCLEOTIDE SEQUENCE [LARGE SCALE GENOMIC DNA]</scope>
</reference>
<dbReference type="RefSeq" id="WP_161931680.1">
    <property type="nucleotide sequence ID" value="NZ_CP047901.1"/>
</dbReference>
<dbReference type="PRINTS" id="PR00060">
    <property type="entry name" value="RIBOSOMALL16"/>
</dbReference>
<comment type="subunit">
    <text evidence="6 8">Part of the 50S ribosomal subunit.</text>
</comment>
<dbReference type="FunFam" id="3.90.1170.10:FF:000001">
    <property type="entry name" value="50S ribosomal protein L16"/>
    <property type="match status" value="1"/>
</dbReference>
<dbReference type="HAMAP" id="MF_01342">
    <property type="entry name" value="Ribosomal_uL16"/>
    <property type="match status" value="1"/>
</dbReference>
<evidence type="ECO:0000256" key="2">
    <source>
        <dbReference type="ARBA" id="ARBA00022555"/>
    </source>
</evidence>